<dbReference type="InParanoid" id="A0A0C2SJG4"/>
<feature type="transmembrane region" description="Helical" evidence="1">
    <location>
        <begin position="15"/>
        <end position="47"/>
    </location>
</feature>
<dbReference type="AlphaFoldDB" id="A0A0C2SJG4"/>
<sequence>MYGVAHELVSVDDGVLAFVVVVVVAVVVVVVVAVAVFAVVELLVGFIPLPSTLRQRLPALDAVLRLSTKYFVEHFR</sequence>
<evidence type="ECO:0000313" key="2">
    <source>
        <dbReference type="EMBL" id="KIL63355.1"/>
    </source>
</evidence>
<keyword evidence="1" id="KW-1133">Transmembrane helix</keyword>
<evidence type="ECO:0000256" key="1">
    <source>
        <dbReference type="SAM" id="Phobius"/>
    </source>
</evidence>
<name>A0A0C2SJG4_AMAMK</name>
<keyword evidence="3" id="KW-1185">Reference proteome</keyword>
<keyword evidence="1" id="KW-0812">Transmembrane</keyword>
<organism evidence="2 3">
    <name type="scientific">Amanita muscaria (strain Koide BX008)</name>
    <dbReference type="NCBI Taxonomy" id="946122"/>
    <lineage>
        <taxon>Eukaryota</taxon>
        <taxon>Fungi</taxon>
        <taxon>Dikarya</taxon>
        <taxon>Basidiomycota</taxon>
        <taxon>Agaricomycotina</taxon>
        <taxon>Agaricomycetes</taxon>
        <taxon>Agaricomycetidae</taxon>
        <taxon>Agaricales</taxon>
        <taxon>Pluteineae</taxon>
        <taxon>Amanitaceae</taxon>
        <taxon>Amanita</taxon>
    </lineage>
</organism>
<keyword evidence="1" id="KW-0472">Membrane</keyword>
<dbReference type="Proteomes" id="UP000054549">
    <property type="component" value="Unassembled WGS sequence"/>
</dbReference>
<protein>
    <submittedName>
        <fullName evidence="2">Uncharacterized protein</fullName>
    </submittedName>
</protein>
<accession>A0A0C2SJG4</accession>
<proteinExistence type="predicted"/>
<dbReference type="EMBL" id="KN818260">
    <property type="protein sequence ID" value="KIL63355.1"/>
    <property type="molecule type" value="Genomic_DNA"/>
</dbReference>
<evidence type="ECO:0000313" key="3">
    <source>
        <dbReference type="Proteomes" id="UP000054549"/>
    </source>
</evidence>
<reference evidence="2 3" key="1">
    <citation type="submission" date="2014-04" db="EMBL/GenBank/DDBJ databases">
        <title>Evolutionary Origins and Diversification of the Mycorrhizal Mutualists.</title>
        <authorList>
            <consortium name="DOE Joint Genome Institute"/>
            <consortium name="Mycorrhizal Genomics Consortium"/>
            <person name="Kohler A."/>
            <person name="Kuo A."/>
            <person name="Nagy L.G."/>
            <person name="Floudas D."/>
            <person name="Copeland A."/>
            <person name="Barry K.W."/>
            <person name="Cichocki N."/>
            <person name="Veneault-Fourrey C."/>
            <person name="LaButti K."/>
            <person name="Lindquist E.A."/>
            <person name="Lipzen A."/>
            <person name="Lundell T."/>
            <person name="Morin E."/>
            <person name="Murat C."/>
            <person name="Riley R."/>
            <person name="Ohm R."/>
            <person name="Sun H."/>
            <person name="Tunlid A."/>
            <person name="Henrissat B."/>
            <person name="Grigoriev I.V."/>
            <person name="Hibbett D.S."/>
            <person name="Martin F."/>
        </authorList>
    </citation>
    <scope>NUCLEOTIDE SEQUENCE [LARGE SCALE GENOMIC DNA]</scope>
    <source>
        <strain evidence="2 3">Koide BX008</strain>
    </source>
</reference>
<dbReference type="HOGENOM" id="CLU_2653992_0_0_1"/>
<gene>
    <name evidence="2" type="ORF">M378DRAFT_164666</name>
</gene>